<sequence>MFPHKITKVSPGTNERLMSHFGCDSDGFVQVGDQKWIFPAEYARHASGFYQFQHSSDDVWIMTFPRSGTTLCQELVWLLKNNLDFKKSAEIHLFKRAPFFEFNIICGQKFVQDVLDLNNHDPASIEHLNYLVTPRYKTWDGLISPRIIKTHLPFCLLSPSLLSASKVVYVARNPKDVLISYYHLCKLLKYDHFNYRGDLKTFWQFFKEDLVCWGPYWEHIKQAWDQRHHPNMLFIFYENLMRDMFSEVKTIAKFLNVKYSDEDLQQLVDHLEINNFRQKVPCTAPEVIKGISEDGRRLEFIRRGKTNGGDPELIPELSREIDEWIEANLQDTDFRFPVESH</sequence>
<comment type="similarity">
    <text evidence="1">Belongs to the sulfotransferase 1 family.</text>
</comment>
<dbReference type="SUPFAM" id="SSF52540">
    <property type="entry name" value="P-loop containing nucleoside triphosphate hydrolases"/>
    <property type="match status" value="1"/>
</dbReference>
<feature type="domain" description="Sulfotransferase" evidence="3">
    <location>
        <begin position="57"/>
        <end position="332"/>
    </location>
</feature>
<dbReference type="AlphaFoldDB" id="A0A9P0AK37"/>
<keyword evidence="5" id="KW-1185">Reference proteome</keyword>
<name>A0A9P0AK37_BEMTA</name>
<dbReference type="InterPro" id="IPR000863">
    <property type="entry name" value="Sulfotransferase_dom"/>
</dbReference>
<protein>
    <recommendedName>
        <fullName evidence="3">Sulfotransferase domain-containing protein</fullName>
    </recommendedName>
</protein>
<dbReference type="EMBL" id="OU963870">
    <property type="protein sequence ID" value="CAH0396256.1"/>
    <property type="molecule type" value="Genomic_DNA"/>
</dbReference>
<dbReference type="InterPro" id="IPR027417">
    <property type="entry name" value="P-loop_NTPase"/>
</dbReference>
<dbReference type="Gene3D" id="3.40.50.300">
    <property type="entry name" value="P-loop containing nucleotide triphosphate hydrolases"/>
    <property type="match status" value="1"/>
</dbReference>
<keyword evidence="2" id="KW-0808">Transferase</keyword>
<proteinExistence type="inferred from homology"/>
<reference evidence="4" key="1">
    <citation type="submission" date="2021-12" db="EMBL/GenBank/DDBJ databases">
        <authorList>
            <person name="King R."/>
        </authorList>
    </citation>
    <scope>NUCLEOTIDE SEQUENCE</scope>
</reference>
<dbReference type="Pfam" id="PF00685">
    <property type="entry name" value="Sulfotransfer_1"/>
    <property type="match status" value="1"/>
</dbReference>
<evidence type="ECO:0000313" key="5">
    <source>
        <dbReference type="Proteomes" id="UP001152759"/>
    </source>
</evidence>
<gene>
    <name evidence="4" type="ORF">BEMITA_LOCUS14344</name>
</gene>
<dbReference type="PANTHER" id="PTHR11783">
    <property type="entry name" value="SULFOTRANSFERASE SULT"/>
    <property type="match status" value="1"/>
</dbReference>
<dbReference type="GO" id="GO:0008146">
    <property type="term" value="F:sulfotransferase activity"/>
    <property type="evidence" value="ECO:0007669"/>
    <property type="project" value="InterPro"/>
</dbReference>
<evidence type="ECO:0000259" key="3">
    <source>
        <dbReference type="Pfam" id="PF00685"/>
    </source>
</evidence>
<organism evidence="4 5">
    <name type="scientific">Bemisia tabaci</name>
    <name type="common">Sweetpotato whitefly</name>
    <name type="synonym">Aleurodes tabaci</name>
    <dbReference type="NCBI Taxonomy" id="7038"/>
    <lineage>
        <taxon>Eukaryota</taxon>
        <taxon>Metazoa</taxon>
        <taxon>Ecdysozoa</taxon>
        <taxon>Arthropoda</taxon>
        <taxon>Hexapoda</taxon>
        <taxon>Insecta</taxon>
        <taxon>Pterygota</taxon>
        <taxon>Neoptera</taxon>
        <taxon>Paraneoptera</taxon>
        <taxon>Hemiptera</taxon>
        <taxon>Sternorrhyncha</taxon>
        <taxon>Aleyrodoidea</taxon>
        <taxon>Aleyrodidae</taxon>
        <taxon>Aleyrodinae</taxon>
        <taxon>Bemisia</taxon>
    </lineage>
</organism>
<evidence type="ECO:0000256" key="1">
    <source>
        <dbReference type="ARBA" id="ARBA00005771"/>
    </source>
</evidence>
<dbReference type="Proteomes" id="UP001152759">
    <property type="component" value="Chromosome 9"/>
</dbReference>
<evidence type="ECO:0000256" key="2">
    <source>
        <dbReference type="ARBA" id="ARBA00022679"/>
    </source>
</evidence>
<evidence type="ECO:0000313" key="4">
    <source>
        <dbReference type="EMBL" id="CAH0396256.1"/>
    </source>
</evidence>
<accession>A0A9P0AK37</accession>